<proteinExistence type="predicted"/>
<dbReference type="PANTHER" id="PTHR43884:SF12">
    <property type="entry name" value="ISOVALERYL-COA DEHYDROGENASE, MITOCHONDRIAL-RELATED"/>
    <property type="match status" value="1"/>
</dbReference>
<name>X1LJ87_9ZZZZ</name>
<dbReference type="Pfam" id="PF00441">
    <property type="entry name" value="Acyl-CoA_dh_1"/>
    <property type="match status" value="1"/>
</dbReference>
<dbReference type="PANTHER" id="PTHR43884">
    <property type="entry name" value="ACYL-COA DEHYDROGENASE"/>
    <property type="match status" value="1"/>
</dbReference>
<evidence type="ECO:0000313" key="3">
    <source>
        <dbReference type="EMBL" id="GAI19148.1"/>
    </source>
</evidence>
<reference evidence="3" key="1">
    <citation type="journal article" date="2014" name="Front. Microbiol.">
        <title>High frequency of phylogenetically diverse reductive dehalogenase-homologous genes in deep subseafloor sedimentary metagenomes.</title>
        <authorList>
            <person name="Kawai M."/>
            <person name="Futagami T."/>
            <person name="Toyoda A."/>
            <person name="Takaki Y."/>
            <person name="Nishi S."/>
            <person name="Hori S."/>
            <person name="Arai W."/>
            <person name="Tsubouchi T."/>
            <person name="Morono Y."/>
            <person name="Uchiyama I."/>
            <person name="Ito T."/>
            <person name="Fujiyama A."/>
            <person name="Inagaki F."/>
            <person name="Takami H."/>
        </authorList>
    </citation>
    <scope>NUCLEOTIDE SEQUENCE</scope>
    <source>
        <strain evidence="3">Expedition CK06-06</strain>
    </source>
</reference>
<dbReference type="InterPro" id="IPR006089">
    <property type="entry name" value="Acyl-CoA_DH_CS"/>
</dbReference>
<sequence length="81" mass="9195">AYRAARLADAGQRFTKEVAQAKLFAAETAVEVTRKAIQIHGGYGYMRDLPMERFYRDAKIVEIYEGTSEIQRLIIARSLLS</sequence>
<feature type="non-terminal residue" evidence="3">
    <location>
        <position position="1"/>
    </location>
</feature>
<dbReference type="InterPro" id="IPR009075">
    <property type="entry name" value="AcylCo_DH/oxidase_C"/>
</dbReference>
<dbReference type="Gene3D" id="1.20.140.10">
    <property type="entry name" value="Butyryl-CoA Dehydrogenase, subunit A, domain 3"/>
    <property type="match status" value="1"/>
</dbReference>
<dbReference type="PROSITE" id="PS00073">
    <property type="entry name" value="ACYL_COA_DH_2"/>
    <property type="match status" value="1"/>
</dbReference>
<accession>X1LJ87</accession>
<keyword evidence="1" id="KW-0285">Flavoprotein</keyword>
<dbReference type="SUPFAM" id="SSF47203">
    <property type="entry name" value="Acyl-CoA dehydrogenase C-terminal domain-like"/>
    <property type="match status" value="1"/>
</dbReference>
<gene>
    <name evidence="3" type="ORF">S06H3_31031</name>
</gene>
<evidence type="ECO:0000256" key="1">
    <source>
        <dbReference type="ARBA" id="ARBA00022630"/>
    </source>
</evidence>
<comment type="caution">
    <text evidence="3">The sequence shown here is derived from an EMBL/GenBank/DDBJ whole genome shotgun (WGS) entry which is preliminary data.</text>
</comment>
<dbReference type="InterPro" id="IPR036250">
    <property type="entry name" value="AcylCo_DH-like_C"/>
</dbReference>
<dbReference type="EMBL" id="BARV01018333">
    <property type="protein sequence ID" value="GAI19148.1"/>
    <property type="molecule type" value="Genomic_DNA"/>
</dbReference>
<protein>
    <recommendedName>
        <fullName evidence="2">Acyl-CoA dehydrogenase/oxidase C-terminal domain-containing protein</fullName>
    </recommendedName>
</protein>
<dbReference type="GO" id="GO:0003995">
    <property type="term" value="F:acyl-CoA dehydrogenase activity"/>
    <property type="evidence" value="ECO:0007669"/>
    <property type="project" value="InterPro"/>
</dbReference>
<dbReference type="AlphaFoldDB" id="X1LJ87"/>
<evidence type="ECO:0000259" key="2">
    <source>
        <dbReference type="Pfam" id="PF00441"/>
    </source>
</evidence>
<organism evidence="3">
    <name type="scientific">marine sediment metagenome</name>
    <dbReference type="NCBI Taxonomy" id="412755"/>
    <lineage>
        <taxon>unclassified sequences</taxon>
        <taxon>metagenomes</taxon>
        <taxon>ecological metagenomes</taxon>
    </lineage>
</organism>
<feature type="domain" description="Acyl-CoA dehydrogenase/oxidase C-terminal" evidence="2">
    <location>
        <begin position="1"/>
        <end position="80"/>
    </location>
</feature>